<gene>
    <name evidence="2" type="ORF">GCM10023208_11290</name>
</gene>
<keyword evidence="1" id="KW-0472">Membrane</keyword>
<keyword evidence="1" id="KW-1133">Transmembrane helix</keyword>
<accession>A0ABP9K8B7</accession>
<sequence length="61" mass="6131">MTFSPARAGVFFLIGLPIGFILSALGFAVTGQEVSAPQIAPYAGGIAIVIAVAAGLWRPAS</sequence>
<dbReference type="Proteomes" id="UP001500518">
    <property type="component" value="Unassembled WGS sequence"/>
</dbReference>
<keyword evidence="1" id="KW-0812">Transmembrane</keyword>
<organism evidence="2 3">
    <name type="scientific">Erythrobacter westpacificensis</name>
    <dbReference type="NCBI Taxonomy" id="1055231"/>
    <lineage>
        <taxon>Bacteria</taxon>
        <taxon>Pseudomonadati</taxon>
        <taxon>Pseudomonadota</taxon>
        <taxon>Alphaproteobacteria</taxon>
        <taxon>Sphingomonadales</taxon>
        <taxon>Erythrobacteraceae</taxon>
        <taxon>Erythrobacter/Porphyrobacter group</taxon>
        <taxon>Erythrobacter</taxon>
    </lineage>
</organism>
<comment type="caution">
    <text evidence="2">The sequence shown here is derived from an EMBL/GenBank/DDBJ whole genome shotgun (WGS) entry which is preliminary data.</text>
</comment>
<protein>
    <submittedName>
        <fullName evidence="2">Uncharacterized protein</fullName>
    </submittedName>
</protein>
<evidence type="ECO:0000313" key="3">
    <source>
        <dbReference type="Proteomes" id="UP001500518"/>
    </source>
</evidence>
<feature type="transmembrane region" description="Helical" evidence="1">
    <location>
        <begin position="39"/>
        <end position="57"/>
    </location>
</feature>
<reference evidence="3" key="1">
    <citation type="journal article" date="2019" name="Int. J. Syst. Evol. Microbiol.">
        <title>The Global Catalogue of Microorganisms (GCM) 10K type strain sequencing project: providing services to taxonomists for standard genome sequencing and annotation.</title>
        <authorList>
            <consortium name="The Broad Institute Genomics Platform"/>
            <consortium name="The Broad Institute Genome Sequencing Center for Infectious Disease"/>
            <person name="Wu L."/>
            <person name="Ma J."/>
        </authorList>
    </citation>
    <scope>NUCLEOTIDE SEQUENCE [LARGE SCALE GENOMIC DNA]</scope>
    <source>
        <strain evidence="3">JCM 18014</strain>
    </source>
</reference>
<feature type="transmembrane region" description="Helical" evidence="1">
    <location>
        <begin position="6"/>
        <end position="27"/>
    </location>
</feature>
<name>A0ABP9K8B7_9SPHN</name>
<keyword evidence="3" id="KW-1185">Reference proteome</keyword>
<dbReference type="RefSeq" id="WP_346032140.1">
    <property type="nucleotide sequence ID" value="NZ_BAABHV010000009.1"/>
</dbReference>
<proteinExistence type="predicted"/>
<dbReference type="EMBL" id="BAABHV010000009">
    <property type="protein sequence ID" value="GAA5051422.1"/>
    <property type="molecule type" value="Genomic_DNA"/>
</dbReference>
<evidence type="ECO:0000256" key="1">
    <source>
        <dbReference type="SAM" id="Phobius"/>
    </source>
</evidence>
<evidence type="ECO:0000313" key="2">
    <source>
        <dbReference type="EMBL" id="GAA5051422.1"/>
    </source>
</evidence>